<gene>
    <name evidence="3" type="ORF">DFH08DRAFT_897498</name>
</gene>
<sequence length="213" mass="20568">MKLYATISLVFSVFAFQSANAAITLVQPVPTSIPSVSIPSFSLPSGVSIPSLSIPTSNPTGASLSSFSVTAFATVSVGGIASSDGATTYVIQQIEGVNGVSNTVTQTIVQGATVWREDALHETCSLDGKGGAVCGQGEGEFGFSFTGSAIPIFTVGADAAGAGGSGGGGASNSSGGGSAPSGGGAARVNGGAPVGWMLVGTLAAMGAGMRLVL</sequence>
<feature type="chain" id="PRO_5042239423" evidence="2">
    <location>
        <begin position="22"/>
        <end position="213"/>
    </location>
</feature>
<accession>A0AAD6Z8P2</accession>
<evidence type="ECO:0000313" key="4">
    <source>
        <dbReference type="Proteomes" id="UP001218218"/>
    </source>
</evidence>
<dbReference type="EMBL" id="JARIHO010000074">
    <property type="protein sequence ID" value="KAJ7311725.1"/>
    <property type="molecule type" value="Genomic_DNA"/>
</dbReference>
<keyword evidence="4" id="KW-1185">Reference proteome</keyword>
<comment type="caution">
    <text evidence="3">The sequence shown here is derived from an EMBL/GenBank/DDBJ whole genome shotgun (WGS) entry which is preliminary data.</text>
</comment>
<organism evidence="3 4">
    <name type="scientific">Mycena albidolilacea</name>
    <dbReference type="NCBI Taxonomy" id="1033008"/>
    <lineage>
        <taxon>Eukaryota</taxon>
        <taxon>Fungi</taxon>
        <taxon>Dikarya</taxon>
        <taxon>Basidiomycota</taxon>
        <taxon>Agaricomycotina</taxon>
        <taxon>Agaricomycetes</taxon>
        <taxon>Agaricomycetidae</taxon>
        <taxon>Agaricales</taxon>
        <taxon>Marasmiineae</taxon>
        <taxon>Mycenaceae</taxon>
        <taxon>Mycena</taxon>
    </lineage>
</organism>
<evidence type="ECO:0000313" key="3">
    <source>
        <dbReference type="EMBL" id="KAJ7311725.1"/>
    </source>
</evidence>
<dbReference type="Proteomes" id="UP001218218">
    <property type="component" value="Unassembled WGS sequence"/>
</dbReference>
<protein>
    <submittedName>
        <fullName evidence="3">Uncharacterized protein</fullName>
    </submittedName>
</protein>
<feature type="signal peptide" evidence="2">
    <location>
        <begin position="1"/>
        <end position="21"/>
    </location>
</feature>
<evidence type="ECO:0000256" key="1">
    <source>
        <dbReference type="SAM" id="MobiDB-lite"/>
    </source>
</evidence>
<name>A0AAD6Z8P2_9AGAR</name>
<keyword evidence="2" id="KW-0732">Signal</keyword>
<proteinExistence type="predicted"/>
<reference evidence="3" key="1">
    <citation type="submission" date="2023-03" db="EMBL/GenBank/DDBJ databases">
        <title>Massive genome expansion in bonnet fungi (Mycena s.s.) driven by repeated elements and novel gene families across ecological guilds.</title>
        <authorList>
            <consortium name="Lawrence Berkeley National Laboratory"/>
            <person name="Harder C.B."/>
            <person name="Miyauchi S."/>
            <person name="Viragh M."/>
            <person name="Kuo A."/>
            <person name="Thoen E."/>
            <person name="Andreopoulos B."/>
            <person name="Lu D."/>
            <person name="Skrede I."/>
            <person name="Drula E."/>
            <person name="Henrissat B."/>
            <person name="Morin E."/>
            <person name="Kohler A."/>
            <person name="Barry K."/>
            <person name="LaButti K."/>
            <person name="Morin E."/>
            <person name="Salamov A."/>
            <person name="Lipzen A."/>
            <person name="Mereny Z."/>
            <person name="Hegedus B."/>
            <person name="Baldrian P."/>
            <person name="Stursova M."/>
            <person name="Weitz H."/>
            <person name="Taylor A."/>
            <person name="Grigoriev I.V."/>
            <person name="Nagy L.G."/>
            <person name="Martin F."/>
            <person name="Kauserud H."/>
        </authorList>
    </citation>
    <scope>NUCLEOTIDE SEQUENCE</scope>
    <source>
        <strain evidence="3">CBHHK002</strain>
    </source>
</reference>
<feature type="region of interest" description="Disordered" evidence="1">
    <location>
        <begin position="164"/>
        <end position="185"/>
    </location>
</feature>
<evidence type="ECO:0000256" key="2">
    <source>
        <dbReference type="SAM" id="SignalP"/>
    </source>
</evidence>
<dbReference type="AlphaFoldDB" id="A0AAD6Z8P2"/>